<keyword evidence="7" id="KW-0698">rRNA processing</keyword>
<feature type="region of interest" description="Disordered" evidence="8">
    <location>
        <begin position="1"/>
        <end position="32"/>
    </location>
</feature>
<comment type="similarity">
    <text evidence="1 7">Belongs to the endoribonuclease YbeY family.</text>
</comment>
<organism evidence="9 10">
    <name type="scientific">Piscinibacter koreensis</name>
    <dbReference type="NCBI Taxonomy" id="2742824"/>
    <lineage>
        <taxon>Bacteria</taxon>
        <taxon>Pseudomonadati</taxon>
        <taxon>Pseudomonadota</taxon>
        <taxon>Betaproteobacteria</taxon>
        <taxon>Burkholderiales</taxon>
        <taxon>Sphaerotilaceae</taxon>
        <taxon>Piscinibacter</taxon>
    </lineage>
</organism>
<keyword evidence="3 7" id="KW-0479">Metal-binding</keyword>
<comment type="subcellular location">
    <subcellularLocation>
        <location evidence="7">Cytoplasm</location>
    </subcellularLocation>
</comment>
<evidence type="ECO:0000256" key="6">
    <source>
        <dbReference type="ARBA" id="ARBA00022833"/>
    </source>
</evidence>
<evidence type="ECO:0000256" key="7">
    <source>
        <dbReference type="HAMAP-Rule" id="MF_00009"/>
    </source>
</evidence>
<keyword evidence="2 7" id="KW-0540">Nuclease</keyword>
<dbReference type="GO" id="GO:0004222">
    <property type="term" value="F:metalloendopeptidase activity"/>
    <property type="evidence" value="ECO:0007669"/>
    <property type="project" value="InterPro"/>
</dbReference>
<protein>
    <recommendedName>
        <fullName evidence="7">Endoribonuclease YbeY</fullName>
        <ecNumber evidence="7">3.1.-.-</ecNumber>
    </recommendedName>
</protein>
<comment type="cofactor">
    <cofactor evidence="7">
        <name>Zn(2+)</name>
        <dbReference type="ChEBI" id="CHEBI:29105"/>
    </cofactor>
    <text evidence="7">Binds 1 zinc ion.</text>
</comment>
<evidence type="ECO:0000256" key="8">
    <source>
        <dbReference type="SAM" id="MobiDB-lite"/>
    </source>
</evidence>
<evidence type="ECO:0000313" key="10">
    <source>
        <dbReference type="Proteomes" id="UP000529637"/>
    </source>
</evidence>
<dbReference type="SUPFAM" id="SSF55486">
    <property type="entry name" value="Metalloproteases ('zincins'), catalytic domain"/>
    <property type="match status" value="1"/>
</dbReference>
<name>A0A7Y6NKH7_9BURK</name>
<dbReference type="PANTHER" id="PTHR46986">
    <property type="entry name" value="ENDORIBONUCLEASE YBEY, CHLOROPLASTIC"/>
    <property type="match status" value="1"/>
</dbReference>
<feature type="binding site" evidence="7">
    <location>
        <position position="143"/>
    </location>
    <ligand>
        <name>Zn(2+)</name>
        <dbReference type="ChEBI" id="CHEBI:29105"/>
        <note>catalytic</note>
    </ligand>
</feature>
<dbReference type="EC" id="3.1.-.-" evidence="7"/>
<dbReference type="HAMAP" id="MF_00009">
    <property type="entry name" value="Endoribonucl_YbeY"/>
    <property type="match status" value="1"/>
</dbReference>
<proteinExistence type="inferred from homology"/>
<gene>
    <name evidence="7 9" type="primary">ybeY</name>
    <name evidence="9" type="ORF">HQN59_03770</name>
</gene>
<evidence type="ECO:0000256" key="1">
    <source>
        <dbReference type="ARBA" id="ARBA00010875"/>
    </source>
</evidence>
<dbReference type="Proteomes" id="UP000529637">
    <property type="component" value="Unassembled WGS sequence"/>
</dbReference>
<keyword evidence="7" id="KW-0963">Cytoplasm</keyword>
<dbReference type="Gene3D" id="3.40.390.30">
    <property type="entry name" value="Metalloproteases ('zincins'), catalytic domain"/>
    <property type="match status" value="1"/>
</dbReference>
<dbReference type="InterPro" id="IPR002036">
    <property type="entry name" value="YbeY"/>
</dbReference>
<feature type="binding site" evidence="7">
    <location>
        <position position="149"/>
    </location>
    <ligand>
        <name>Zn(2+)</name>
        <dbReference type="ChEBI" id="CHEBI:29105"/>
        <note>catalytic</note>
    </ligand>
</feature>
<dbReference type="PANTHER" id="PTHR46986:SF1">
    <property type="entry name" value="ENDORIBONUCLEASE YBEY, CHLOROPLASTIC"/>
    <property type="match status" value="1"/>
</dbReference>
<dbReference type="GO" id="GO:0008270">
    <property type="term" value="F:zinc ion binding"/>
    <property type="evidence" value="ECO:0007669"/>
    <property type="project" value="UniProtKB-UniRule"/>
</dbReference>
<reference evidence="9 10" key="1">
    <citation type="submission" date="2020-06" db="EMBL/GenBank/DDBJ databases">
        <title>Schlegella sp. ID0723 isolated from air conditioner.</title>
        <authorList>
            <person name="Kim D.Y."/>
            <person name="Kim D.-U."/>
        </authorList>
    </citation>
    <scope>NUCLEOTIDE SEQUENCE [LARGE SCALE GENOMIC DNA]</scope>
    <source>
        <strain evidence="9 10">ID0723</strain>
    </source>
</reference>
<dbReference type="PROSITE" id="PS01306">
    <property type="entry name" value="UPF0054"/>
    <property type="match status" value="1"/>
</dbReference>
<comment type="caution">
    <text evidence="9">The sequence shown here is derived from an EMBL/GenBank/DDBJ whole genome shotgun (WGS) entry which is preliminary data.</text>
</comment>
<dbReference type="NCBIfam" id="TIGR00043">
    <property type="entry name" value="rRNA maturation RNase YbeY"/>
    <property type="match status" value="1"/>
</dbReference>
<evidence type="ECO:0000256" key="3">
    <source>
        <dbReference type="ARBA" id="ARBA00022723"/>
    </source>
</evidence>
<keyword evidence="6 7" id="KW-0862">Zinc</keyword>
<comment type="function">
    <text evidence="7">Single strand-specific metallo-endoribonuclease involved in late-stage 70S ribosome quality control and in maturation of the 3' terminus of the 16S rRNA.</text>
</comment>
<dbReference type="AlphaFoldDB" id="A0A7Y6NKH7"/>
<evidence type="ECO:0000256" key="4">
    <source>
        <dbReference type="ARBA" id="ARBA00022759"/>
    </source>
</evidence>
<evidence type="ECO:0000313" key="9">
    <source>
        <dbReference type="EMBL" id="NUZ04873.1"/>
    </source>
</evidence>
<dbReference type="InterPro" id="IPR023091">
    <property type="entry name" value="MetalPrtase_cat_dom_sf_prd"/>
</dbReference>
<keyword evidence="4 7" id="KW-0255">Endonuclease</keyword>
<keyword evidence="5 7" id="KW-0378">Hydrolase</keyword>
<keyword evidence="7" id="KW-0690">Ribosome biogenesis</keyword>
<dbReference type="InterPro" id="IPR020549">
    <property type="entry name" value="YbeY_CS"/>
</dbReference>
<feature type="binding site" evidence="7">
    <location>
        <position position="139"/>
    </location>
    <ligand>
        <name>Zn(2+)</name>
        <dbReference type="ChEBI" id="CHEBI:29105"/>
        <note>catalytic</note>
    </ligand>
</feature>
<dbReference type="Pfam" id="PF02130">
    <property type="entry name" value="YbeY"/>
    <property type="match status" value="1"/>
</dbReference>
<dbReference type="GO" id="GO:0005737">
    <property type="term" value="C:cytoplasm"/>
    <property type="evidence" value="ECO:0007669"/>
    <property type="project" value="UniProtKB-SubCell"/>
</dbReference>
<dbReference type="GO" id="GO:0006364">
    <property type="term" value="P:rRNA processing"/>
    <property type="evidence" value="ECO:0007669"/>
    <property type="project" value="UniProtKB-UniRule"/>
</dbReference>
<evidence type="ECO:0000256" key="5">
    <source>
        <dbReference type="ARBA" id="ARBA00022801"/>
    </source>
</evidence>
<keyword evidence="10" id="KW-1185">Reference proteome</keyword>
<sequence length="189" mass="20019">MPTRRPAGATERAGGGAAPPAAAARATPARGTAPPLQLSLQFADPVHRAVLARHRVARWIRAALAAPAEITVRIVDADEGRELNRTYRAKDYATNVLTFDYAREPVVVADLVLCAPVVEREAAEQGIGLDAHYAHLLVHGALHAQGFDHESDLEAGAMEARETAILARLGFADPYAGSDAPRITDHPGG</sequence>
<dbReference type="GO" id="GO:0004521">
    <property type="term" value="F:RNA endonuclease activity"/>
    <property type="evidence" value="ECO:0007669"/>
    <property type="project" value="UniProtKB-UniRule"/>
</dbReference>
<evidence type="ECO:0000256" key="2">
    <source>
        <dbReference type="ARBA" id="ARBA00022722"/>
    </source>
</evidence>
<accession>A0A7Y6NKH7</accession>
<dbReference type="EMBL" id="JABWMJ010000001">
    <property type="protein sequence ID" value="NUZ04873.1"/>
    <property type="molecule type" value="Genomic_DNA"/>
</dbReference>